<dbReference type="OrthoDB" id="2454814at2"/>
<sequence>MSDKKLQDGKMDRPEQYKTEKESIFDKFESEKNVDPLPVEDLNQEKEEEKNGSKIKSSSSTEEKYKADFETIEKKKLFGDKYG</sequence>
<dbReference type="RefSeq" id="WP_110067792.1">
    <property type="nucleotide sequence ID" value="NZ_QGTW01000026.1"/>
</dbReference>
<organism evidence="2 3">
    <name type="scientific">Cytobacillus oceanisediminis</name>
    <dbReference type="NCBI Taxonomy" id="665099"/>
    <lineage>
        <taxon>Bacteria</taxon>
        <taxon>Bacillati</taxon>
        <taxon>Bacillota</taxon>
        <taxon>Bacilli</taxon>
        <taxon>Bacillales</taxon>
        <taxon>Bacillaceae</taxon>
        <taxon>Cytobacillus</taxon>
    </lineage>
</organism>
<evidence type="ECO:0000313" key="2">
    <source>
        <dbReference type="EMBL" id="PWW17412.1"/>
    </source>
</evidence>
<dbReference type="Proteomes" id="UP000247150">
    <property type="component" value="Unassembled WGS sequence"/>
</dbReference>
<dbReference type="AlphaFoldDB" id="A0A2V2ZCN6"/>
<feature type="compositionally biased region" description="Basic and acidic residues" evidence="1">
    <location>
        <begin position="43"/>
        <end position="52"/>
    </location>
</feature>
<proteinExistence type="predicted"/>
<comment type="caution">
    <text evidence="2">The sequence shown here is derived from an EMBL/GenBank/DDBJ whole genome shotgun (WGS) entry which is preliminary data.</text>
</comment>
<evidence type="ECO:0000256" key="1">
    <source>
        <dbReference type="SAM" id="MobiDB-lite"/>
    </source>
</evidence>
<feature type="region of interest" description="Disordered" evidence="1">
    <location>
        <begin position="1"/>
        <end position="66"/>
    </location>
</feature>
<accession>A0A2V2ZCN6</accession>
<protein>
    <submittedName>
        <fullName evidence="2">Uncharacterized protein</fullName>
    </submittedName>
</protein>
<dbReference type="EMBL" id="QGTW01000026">
    <property type="protein sequence ID" value="PWW17412.1"/>
    <property type="molecule type" value="Genomic_DNA"/>
</dbReference>
<evidence type="ECO:0000313" key="3">
    <source>
        <dbReference type="Proteomes" id="UP000247150"/>
    </source>
</evidence>
<name>A0A2V2ZCN6_9BACI</name>
<reference evidence="2 3" key="1">
    <citation type="submission" date="2018-05" db="EMBL/GenBank/DDBJ databases">
        <title>Freshwater and sediment microbial communities from various areas in North America, analyzing microbe dynamics in response to fracking.</title>
        <authorList>
            <person name="Lamendella R."/>
        </authorList>
    </citation>
    <scope>NUCLEOTIDE SEQUENCE [LARGE SCALE GENOMIC DNA]</scope>
    <source>
        <strain evidence="2 3">15_TX</strain>
    </source>
</reference>
<feature type="compositionally biased region" description="Basic and acidic residues" evidence="1">
    <location>
        <begin position="1"/>
        <end position="34"/>
    </location>
</feature>
<gene>
    <name evidence="2" type="ORF">DFO73_1266</name>
</gene>